<proteinExistence type="predicted"/>
<organism evidence="1 2">
    <name type="scientific">Rangifer tarandus platyrhynchus</name>
    <name type="common">Svalbard reindeer</name>
    <dbReference type="NCBI Taxonomy" id="3082113"/>
    <lineage>
        <taxon>Eukaryota</taxon>
        <taxon>Metazoa</taxon>
        <taxon>Chordata</taxon>
        <taxon>Craniata</taxon>
        <taxon>Vertebrata</taxon>
        <taxon>Euteleostomi</taxon>
        <taxon>Mammalia</taxon>
        <taxon>Eutheria</taxon>
        <taxon>Laurasiatheria</taxon>
        <taxon>Artiodactyla</taxon>
        <taxon>Ruminantia</taxon>
        <taxon>Pecora</taxon>
        <taxon>Cervidae</taxon>
        <taxon>Odocoileinae</taxon>
        <taxon>Rangifer</taxon>
    </lineage>
</organism>
<reference evidence="1" key="1">
    <citation type="submission" date="2023-05" db="EMBL/GenBank/DDBJ databases">
        <authorList>
            <consortium name="ELIXIR-Norway"/>
        </authorList>
    </citation>
    <scope>NUCLEOTIDE SEQUENCE</scope>
</reference>
<name>A0AC59YQJ8_RANTA</name>
<gene>
    <name evidence="1" type="ORF">MRATA1EN22A_LOCUS8704</name>
</gene>
<dbReference type="Proteomes" id="UP001162501">
    <property type="component" value="Chromosome 19"/>
</dbReference>
<protein>
    <submittedName>
        <fullName evidence="1">Uncharacterized protein</fullName>
    </submittedName>
</protein>
<dbReference type="EMBL" id="OX596103">
    <property type="protein sequence ID" value="CAM9874268.1"/>
    <property type="molecule type" value="Genomic_DNA"/>
</dbReference>
<sequence>MVPANKKPLTGWDSFSRHASNPPSSELRGPQYLLSAQYTRVAGSPAQPGKGTPAAVRPSHETWLSSIHTDAPASTAPQGARVPLTRCQSNNFKLQHLCYEVCSKNFVTNYQEGLFSCTLGEMASYSHITGTLSPAPTHSLPWLR</sequence>
<reference evidence="1" key="2">
    <citation type="submission" date="2025-03" db="EMBL/GenBank/DDBJ databases">
        <authorList>
            <consortium name="ELIXIR-Norway"/>
            <consortium name="Elixir Norway"/>
        </authorList>
    </citation>
    <scope>NUCLEOTIDE SEQUENCE</scope>
</reference>
<accession>A0AC59YQJ8</accession>
<evidence type="ECO:0000313" key="1">
    <source>
        <dbReference type="EMBL" id="CAM9874268.1"/>
    </source>
</evidence>
<evidence type="ECO:0000313" key="2">
    <source>
        <dbReference type="Proteomes" id="UP001162501"/>
    </source>
</evidence>